<keyword evidence="3" id="KW-1185">Reference proteome</keyword>
<accession>A0A1K2HYZ2</accession>
<dbReference type="PROSITE" id="PS50075">
    <property type="entry name" value="CARRIER"/>
    <property type="match status" value="1"/>
</dbReference>
<evidence type="ECO:0000313" key="2">
    <source>
        <dbReference type="EMBL" id="SFZ85110.1"/>
    </source>
</evidence>
<dbReference type="AlphaFoldDB" id="A0A1K2HYZ2"/>
<evidence type="ECO:0000313" key="3">
    <source>
        <dbReference type="Proteomes" id="UP000183447"/>
    </source>
</evidence>
<evidence type="ECO:0000259" key="1">
    <source>
        <dbReference type="PROSITE" id="PS50075"/>
    </source>
</evidence>
<dbReference type="InterPro" id="IPR036736">
    <property type="entry name" value="ACP-like_sf"/>
</dbReference>
<reference evidence="2 3" key="1">
    <citation type="submission" date="2016-11" db="EMBL/GenBank/DDBJ databases">
        <authorList>
            <person name="Jaros S."/>
            <person name="Januszkiewicz K."/>
            <person name="Wedrychowicz H."/>
        </authorList>
    </citation>
    <scope>NUCLEOTIDE SEQUENCE [LARGE SCALE GENOMIC DNA]</scope>
    <source>
        <strain evidence="2 3">ATCC 23634</strain>
    </source>
</reference>
<dbReference type="Gene3D" id="1.10.1200.10">
    <property type="entry name" value="ACP-like"/>
    <property type="match status" value="1"/>
</dbReference>
<sequence>MSRTATPDEVIAFIASAARLGPDVDPDASLSAVGIDSLDFVDLLLSLETEYEASLPIEQMDDGMSLRAFAVWVSGQLR</sequence>
<gene>
    <name evidence="2" type="ORF">SAMN02983003_2390</name>
</gene>
<dbReference type="RefSeq" id="WP_072343124.1">
    <property type="nucleotide sequence ID" value="NZ_FPKU01000002.1"/>
</dbReference>
<dbReference type="InterPro" id="IPR009081">
    <property type="entry name" value="PP-bd_ACP"/>
</dbReference>
<dbReference type="SUPFAM" id="SSF47336">
    <property type="entry name" value="ACP-like"/>
    <property type="match status" value="1"/>
</dbReference>
<dbReference type="EMBL" id="FPKU01000002">
    <property type="protein sequence ID" value="SFZ85110.1"/>
    <property type="molecule type" value="Genomic_DNA"/>
</dbReference>
<organism evidence="2 3">
    <name type="scientific">Devosia enhydra</name>
    <dbReference type="NCBI Taxonomy" id="665118"/>
    <lineage>
        <taxon>Bacteria</taxon>
        <taxon>Pseudomonadati</taxon>
        <taxon>Pseudomonadota</taxon>
        <taxon>Alphaproteobacteria</taxon>
        <taxon>Hyphomicrobiales</taxon>
        <taxon>Devosiaceae</taxon>
        <taxon>Devosia</taxon>
    </lineage>
</organism>
<protein>
    <submittedName>
        <fullName evidence="2">Acyl carrier protein</fullName>
    </submittedName>
</protein>
<feature type="domain" description="Carrier" evidence="1">
    <location>
        <begin position="1"/>
        <end position="77"/>
    </location>
</feature>
<dbReference type="Pfam" id="PF00550">
    <property type="entry name" value="PP-binding"/>
    <property type="match status" value="1"/>
</dbReference>
<name>A0A1K2HYZ2_9HYPH</name>
<dbReference type="Proteomes" id="UP000183447">
    <property type="component" value="Unassembled WGS sequence"/>
</dbReference>
<proteinExistence type="predicted"/>